<dbReference type="RefSeq" id="WP_165391289.1">
    <property type="nucleotide sequence ID" value="NZ_SHKX01000010.1"/>
</dbReference>
<protein>
    <recommendedName>
        <fullName evidence="4">DUF481 domain-containing protein</fullName>
    </recommendedName>
</protein>
<organism evidence="2 3">
    <name type="scientific">Fluviicoccus keumensis</name>
    <dbReference type="NCBI Taxonomy" id="1435465"/>
    <lineage>
        <taxon>Bacteria</taxon>
        <taxon>Pseudomonadati</taxon>
        <taxon>Pseudomonadota</taxon>
        <taxon>Gammaproteobacteria</taxon>
        <taxon>Moraxellales</taxon>
        <taxon>Moraxellaceae</taxon>
        <taxon>Fluviicoccus</taxon>
    </lineage>
</organism>
<accession>A0A4Q7ZB57</accession>
<feature type="chain" id="PRO_5020631376" description="DUF481 domain-containing protein" evidence="1">
    <location>
        <begin position="22"/>
        <end position="286"/>
    </location>
</feature>
<dbReference type="AlphaFoldDB" id="A0A4Q7ZB57"/>
<keyword evidence="3" id="KW-1185">Reference proteome</keyword>
<evidence type="ECO:0000313" key="3">
    <source>
        <dbReference type="Proteomes" id="UP000292423"/>
    </source>
</evidence>
<proteinExistence type="predicted"/>
<keyword evidence="1" id="KW-0732">Signal</keyword>
<sequence length="286" mass="31537">MPLNTRWITLPLLLTAGIAAAADWPGSAALELTRLDYQGSGLRDRLNQRKLDLGLQASPALGLTAGLGESRVDYRQGGVLEERTLALAAEGLSPDRDWAWRLGGIRVEDRQTGAPDLTSRTVLAGLGWWRTPDLLLDTGFCRTRLDSGTTVDQLTPMIGGSFNDRYTWVQLRGYLQRFSQTSENLDRAAAAELKLTQWLQPGPVLKPRTLQAMVSGGKRLYSVDTDTLELYTQPYIQTAAAWAGAGWRPQPNLDFLLLAGATRSHSPSLADTLDSRFLYLNLSTHW</sequence>
<evidence type="ECO:0000256" key="1">
    <source>
        <dbReference type="SAM" id="SignalP"/>
    </source>
</evidence>
<dbReference type="EMBL" id="SHKX01000010">
    <property type="protein sequence ID" value="RZU47384.1"/>
    <property type="molecule type" value="Genomic_DNA"/>
</dbReference>
<gene>
    <name evidence="2" type="ORF">EV700_0345</name>
</gene>
<evidence type="ECO:0008006" key="4">
    <source>
        <dbReference type="Google" id="ProtNLM"/>
    </source>
</evidence>
<comment type="caution">
    <text evidence="2">The sequence shown here is derived from an EMBL/GenBank/DDBJ whole genome shotgun (WGS) entry which is preliminary data.</text>
</comment>
<dbReference type="Proteomes" id="UP000292423">
    <property type="component" value="Unassembled WGS sequence"/>
</dbReference>
<feature type="signal peptide" evidence="1">
    <location>
        <begin position="1"/>
        <end position="21"/>
    </location>
</feature>
<name>A0A4Q7ZB57_9GAMM</name>
<evidence type="ECO:0000313" key="2">
    <source>
        <dbReference type="EMBL" id="RZU47384.1"/>
    </source>
</evidence>
<reference evidence="2 3" key="1">
    <citation type="submission" date="2019-02" db="EMBL/GenBank/DDBJ databases">
        <title>Genomic Encyclopedia of Type Strains, Phase IV (KMG-IV): sequencing the most valuable type-strain genomes for metagenomic binning, comparative biology and taxonomic classification.</title>
        <authorList>
            <person name="Goeker M."/>
        </authorList>
    </citation>
    <scope>NUCLEOTIDE SEQUENCE [LARGE SCALE GENOMIC DNA]</scope>
    <source>
        <strain evidence="2 3">DSM 105135</strain>
    </source>
</reference>